<name>A0A1F7X2K6_9BACT</name>
<comment type="caution">
    <text evidence="1">The sequence shown here is derived from an EMBL/GenBank/DDBJ whole genome shotgun (WGS) entry which is preliminary data.</text>
</comment>
<dbReference type="AlphaFoldDB" id="A0A1F7X2K6"/>
<dbReference type="Proteomes" id="UP000176939">
    <property type="component" value="Unassembled WGS sequence"/>
</dbReference>
<sequence length="85" mass="10663">MILRKGWDSMNGKYFLKALSRMINEDDTPFPALWKQVPKKYQKDFKSWCQEYKQQTWDRMWEKGWFSYHLEYVRFIIEEELDDKL</sequence>
<proteinExistence type="predicted"/>
<protein>
    <submittedName>
        <fullName evidence="1">Uncharacterized protein</fullName>
    </submittedName>
</protein>
<evidence type="ECO:0000313" key="2">
    <source>
        <dbReference type="Proteomes" id="UP000176939"/>
    </source>
</evidence>
<dbReference type="EMBL" id="MGFQ01000024">
    <property type="protein sequence ID" value="OGM09201.1"/>
    <property type="molecule type" value="Genomic_DNA"/>
</dbReference>
<organism evidence="1 2">
    <name type="scientific">Candidatus Woesebacteria bacterium RBG_13_36_22</name>
    <dbReference type="NCBI Taxonomy" id="1802478"/>
    <lineage>
        <taxon>Bacteria</taxon>
        <taxon>Candidatus Woeseibacteriota</taxon>
    </lineage>
</organism>
<gene>
    <name evidence="1" type="ORF">A2Z67_04645</name>
</gene>
<accession>A0A1F7X2K6</accession>
<evidence type="ECO:0000313" key="1">
    <source>
        <dbReference type="EMBL" id="OGM09201.1"/>
    </source>
</evidence>
<reference evidence="1 2" key="1">
    <citation type="journal article" date="2016" name="Nat. Commun.">
        <title>Thousands of microbial genomes shed light on interconnected biogeochemical processes in an aquifer system.</title>
        <authorList>
            <person name="Anantharaman K."/>
            <person name="Brown C.T."/>
            <person name="Hug L.A."/>
            <person name="Sharon I."/>
            <person name="Castelle C.J."/>
            <person name="Probst A.J."/>
            <person name="Thomas B.C."/>
            <person name="Singh A."/>
            <person name="Wilkins M.J."/>
            <person name="Karaoz U."/>
            <person name="Brodie E.L."/>
            <person name="Williams K.H."/>
            <person name="Hubbard S.S."/>
            <person name="Banfield J.F."/>
        </authorList>
    </citation>
    <scope>NUCLEOTIDE SEQUENCE [LARGE SCALE GENOMIC DNA]</scope>
</reference>